<feature type="transmembrane region" description="Helical" evidence="1">
    <location>
        <begin position="167"/>
        <end position="190"/>
    </location>
</feature>
<protein>
    <recommendedName>
        <fullName evidence="4">Sulfatase</fullName>
    </recommendedName>
</protein>
<dbReference type="EMBL" id="JACHMX010000001">
    <property type="protein sequence ID" value="MBB5855472.1"/>
    <property type="molecule type" value="Genomic_DNA"/>
</dbReference>
<comment type="caution">
    <text evidence="2">The sequence shown here is derived from an EMBL/GenBank/DDBJ whole genome shotgun (WGS) entry which is preliminary data.</text>
</comment>
<evidence type="ECO:0000313" key="2">
    <source>
        <dbReference type="EMBL" id="MBB5855472.1"/>
    </source>
</evidence>
<feature type="transmembrane region" description="Helical" evidence="1">
    <location>
        <begin position="132"/>
        <end position="155"/>
    </location>
</feature>
<dbReference type="Proteomes" id="UP000580861">
    <property type="component" value="Unassembled WGS sequence"/>
</dbReference>
<dbReference type="RefSeq" id="WP_184900183.1">
    <property type="nucleotide sequence ID" value="NZ_JACHMX010000001.1"/>
</dbReference>
<dbReference type="Gene3D" id="3.40.720.10">
    <property type="entry name" value="Alkaline Phosphatase, subunit A"/>
    <property type="match status" value="1"/>
</dbReference>
<keyword evidence="1" id="KW-0472">Membrane</keyword>
<sequence>MTVFTRPALVGLPGDRTAAREIASSAVTTLSSVLVLFALLVPNDLDRLTPEAFVRLPVEALLGVAVVLMLRDGARRTVALSAGAVLGLLTVVKAIDIGFGLALNRRFNPVFDWGVLGNGVDLLGTSIGRTGAIASFLGLALLAVVVIVLMALAMLRLSRVVAGRRTASTRVVAVLSVIWIVCAVFGAQLAPGQPLASRSAVAFAYDDLRQVRAGIRDRQAFAEEVSVDAFRGTPPSGLLNALRGKDVLFTFIESYGRVAVQDSDIAPKVDAVLDAGTARLKNAGYGSRSAFLTSPTTSAGSWLAHSTFQSGVWVDSQHRYDDFVKTDRFTLGGAFERAGWETVGVVPAHTEDWPEGKVYGYDRYYDSRGIGYHGPPFSYATMPDQFTLSAFQRAERTLERRKQDRPPLMAEIDLVTSHWPWTPLPRLVDWTAVGDGSIYNPMPSQGKTPDEVFTDPAKVRGAYGDSIAYSLNSLISYVETYGDDDLVLVFLGDHQPNPIVAGEGADRDVPITVVTRDEAVLGKVAAWNWQEGLNPDRNAPVWRMDTFRDRFLTTFAH</sequence>
<proteinExistence type="predicted"/>
<dbReference type="SUPFAM" id="SSF53649">
    <property type="entry name" value="Alkaline phosphatase-like"/>
    <property type="match status" value="1"/>
</dbReference>
<accession>A0A841BA79</accession>
<evidence type="ECO:0000313" key="3">
    <source>
        <dbReference type="Proteomes" id="UP000580861"/>
    </source>
</evidence>
<evidence type="ECO:0008006" key="4">
    <source>
        <dbReference type="Google" id="ProtNLM"/>
    </source>
</evidence>
<organism evidence="2 3">
    <name type="scientific">Amycolatopsis umgeniensis</name>
    <dbReference type="NCBI Taxonomy" id="336628"/>
    <lineage>
        <taxon>Bacteria</taxon>
        <taxon>Bacillati</taxon>
        <taxon>Actinomycetota</taxon>
        <taxon>Actinomycetes</taxon>
        <taxon>Pseudonocardiales</taxon>
        <taxon>Pseudonocardiaceae</taxon>
        <taxon>Amycolatopsis</taxon>
    </lineage>
</organism>
<dbReference type="InterPro" id="IPR017850">
    <property type="entry name" value="Alkaline_phosphatase_core_sf"/>
</dbReference>
<dbReference type="AlphaFoldDB" id="A0A841BA79"/>
<name>A0A841BA79_9PSEU</name>
<gene>
    <name evidence="2" type="ORF">HDA45_005559</name>
</gene>
<evidence type="ECO:0000256" key="1">
    <source>
        <dbReference type="SAM" id="Phobius"/>
    </source>
</evidence>
<keyword evidence="1" id="KW-1133">Transmembrane helix</keyword>
<feature type="transmembrane region" description="Helical" evidence="1">
    <location>
        <begin position="21"/>
        <end position="40"/>
    </location>
</feature>
<keyword evidence="1" id="KW-0812">Transmembrane</keyword>
<reference evidence="2 3" key="1">
    <citation type="submission" date="2020-08" db="EMBL/GenBank/DDBJ databases">
        <title>Sequencing the genomes of 1000 actinobacteria strains.</title>
        <authorList>
            <person name="Klenk H.-P."/>
        </authorList>
    </citation>
    <scope>NUCLEOTIDE SEQUENCE [LARGE SCALE GENOMIC DNA]</scope>
    <source>
        <strain evidence="2 3">DSM 45272</strain>
    </source>
</reference>
<keyword evidence="3" id="KW-1185">Reference proteome</keyword>
<feature type="transmembrane region" description="Helical" evidence="1">
    <location>
        <begin position="77"/>
        <end position="103"/>
    </location>
</feature>
<feature type="transmembrane region" description="Helical" evidence="1">
    <location>
        <begin position="52"/>
        <end position="70"/>
    </location>
</feature>